<dbReference type="Pfam" id="PF24564">
    <property type="entry name" value="DUF7605"/>
    <property type="match status" value="1"/>
</dbReference>
<dbReference type="SUPFAM" id="SSF52540">
    <property type="entry name" value="P-loop containing nucleoside triphosphate hydrolases"/>
    <property type="match status" value="1"/>
</dbReference>
<dbReference type="Gene3D" id="3.40.50.300">
    <property type="entry name" value="P-loop containing nucleotide triphosphate hydrolases"/>
    <property type="match status" value="1"/>
</dbReference>
<proteinExistence type="predicted"/>
<feature type="domain" description="Dynamin N-terminal" evidence="2">
    <location>
        <begin position="140"/>
        <end position="371"/>
    </location>
</feature>
<dbReference type="AlphaFoldDB" id="A0A6A6DW95"/>
<dbReference type="InterPro" id="IPR027417">
    <property type="entry name" value="P-loop_NTPase"/>
</dbReference>
<gene>
    <name evidence="4" type="ORF">K469DRAFT_584335</name>
</gene>
<sequence>MEPTPFDFRFLYNATPQPSPKPDRRGSGGRLSQAANTAGPSLDLPNRRVSDVSTTSVDEHARPYDVRDEQPPTNTVFFKPQFQTQLTRGIHIAESLAGDLGHCRPIQGSSVYRLLDDARKLSDFQTADTRIVALLGDSGEAGKSSVINSLLHCREVARTSDIGTACTSVITEYRLKAPHHTAPFTIEVEYLPAAEIEEVVKELLWNYRQLYLPDVEQELNADEYKRCCEQSELAWSTLEAAFGDRREFKKELLRDTSAEGKEKVLTLLLQWTRELDWPAGGSDGIWRSTAQETKECCAKTSQFMQNRLWPFTKVIRVYLSAQVLKTGIVLADLPGLRDTNLARVRATERYLLKADHIFIIAQISRAISDQSLKSSLYTALAQHIPHEWNDSAGRFLNVSVVCTKTEEINFDTLKVQFCGPGKAISEEAFQELDRKIKRAKNLGDEKTKKQLKREREFLLIKARNQFVKAGLQSAYAEKVENKTLEVFCVSNKAYEKYAKKGRVEFVEASGIPEVRRFCHTITAQSQLDESKNFLLSKLPSLLSSARLWMEKTLQEADDSATTETIRDELLESINLAENEKTVEFKSDIKEQVLKYMDRRNGYWEKAAKAKSDVWNTWHWTQYNAWCRHNGNYYTEKRGDVNWNSEIIWKMRAELAYQWELVEDEIPEMFKSVEEAVDEAFGEIQATMRSLETVPTLPKSISSRSEDIKYKLQLAQRTTQQAFRTIRRNASEDNYNSYVLNQMLSAYRSASEEYGTGKNGRQIRTVQGRIMNGNLFPPMAVLIQMDLRKLVSQTKKDIERIVKDALKLVKLDVYIMYDEQQDVDEEENEESEGDDEKEDEEGEGKDEEEDDSEGALKLAEVLQDKLPVLEAGLLDVHNTVTRLL</sequence>
<evidence type="ECO:0008006" key="6">
    <source>
        <dbReference type="Google" id="ProtNLM"/>
    </source>
</evidence>
<organism evidence="4 5">
    <name type="scientific">Zopfia rhizophila CBS 207.26</name>
    <dbReference type="NCBI Taxonomy" id="1314779"/>
    <lineage>
        <taxon>Eukaryota</taxon>
        <taxon>Fungi</taxon>
        <taxon>Dikarya</taxon>
        <taxon>Ascomycota</taxon>
        <taxon>Pezizomycotina</taxon>
        <taxon>Dothideomycetes</taxon>
        <taxon>Dothideomycetes incertae sedis</taxon>
        <taxon>Zopfiaceae</taxon>
        <taxon>Zopfia</taxon>
    </lineage>
</organism>
<dbReference type="OrthoDB" id="3598281at2759"/>
<dbReference type="PANTHER" id="PTHR36681">
    <property type="entry name" value="NUCLEAR GTPASE, GERMINAL CENTER-ASSOCIATED, TANDEM DUPLICATE 3"/>
    <property type="match status" value="1"/>
</dbReference>
<dbReference type="PANTHER" id="PTHR36681:SF3">
    <property type="entry name" value="NUCLEAR GTPASE, GERMINAL CENTER-ASSOCIATED, TANDEM DUPLICATE 3"/>
    <property type="match status" value="1"/>
</dbReference>
<accession>A0A6A6DW95</accession>
<dbReference type="InterPro" id="IPR056024">
    <property type="entry name" value="DUF7605"/>
</dbReference>
<evidence type="ECO:0000313" key="4">
    <source>
        <dbReference type="EMBL" id="KAF2183055.1"/>
    </source>
</evidence>
<feature type="compositionally biased region" description="Acidic residues" evidence="1">
    <location>
        <begin position="818"/>
        <end position="852"/>
    </location>
</feature>
<evidence type="ECO:0000259" key="2">
    <source>
        <dbReference type="Pfam" id="PF00350"/>
    </source>
</evidence>
<feature type="domain" description="DUF7605" evidence="3">
    <location>
        <begin position="599"/>
        <end position="775"/>
    </location>
</feature>
<name>A0A6A6DW95_9PEZI</name>
<feature type="region of interest" description="Disordered" evidence="1">
    <location>
        <begin position="1"/>
        <end position="74"/>
    </location>
</feature>
<reference evidence="4" key="1">
    <citation type="journal article" date="2020" name="Stud. Mycol.">
        <title>101 Dothideomycetes genomes: a test case for predicting lifestyles and emergence of pathogens.</title>
        <authorList>
            <person name="Haridas S."/>
            <person name="Albert R."/>
            <person name="Binder M."/>
            <person name="Bloem J."/>
            <person name="Labutti K."/>
            <person name="Salamov A."/>
            <person name="Andreopoulos B."/>
            <person name="Baker S."/>
            <person name="Barry K."/>
            <person name="Bills G."/>
            <person name="Bluhm B."/>
            <person name="Cannon C."/>
            <person name="Castanera R."/>
            <person name="Culley D."/>
            <person name="Daum C."/>
            <person name="Ezra D."/>
            <person name="Gonzalez J."/>
            <person name="Henrissat B."/>
            <person name="Kuo A."/>
            <person name="Liang C."/>
            <person name="Lipzen A."/>
            <person name="Lutzoni F."/>
            <person name="Magnuson J."/>
            <person name="Mondo S."/>
            <person name="Nolan M."/>
            <person name="Ohm R."/>
            <person name="Pangilinan J."/>
            <person name="Park H.-J."/>
            <person name="Ramirez L."/>
            <person name="Alfaro M."/>
            <person name="Sun H."/>
            <person name="Tritt A."/>
            <person name="Yoshinaga Y."/>
            <person name="Zwiers L.-H."/>
            <person name="Turgeon B."/>
            <person name="Goodwin S."/>
            <person name="Spatafora J."/>
            <person name="Crous P."/>
            <person name="Grigoriev I."/>
        </authorList>
    </citation>
    <scope>NUCLEOTIDE SEQUENCE</scope>
    <source>
        <strain evidence="4">CBS 207.26</strain>
    </source>
</reference>
<protein>
    <recommendedName>
        <fullName evidence="6">GED domain-containing protein</fullName>
    </recommendedName>
</protein>
<dbReference type="InterPro" id="IPR045063">
    <property type="entry name" value="Dynamin_N"/>
</dbReference>
<feature type="region of interest" description="Disordered" evidence="1">
    <location>
        <begin position="818"/>
        <end position="856"/>
    </location>
</feature>
<evidence type="ECO:0000256" key="1">
    <source>
        <dbReference type="SAM" id="MobiDB-lite"/>
    </source>
</evidence>
<feature type="compositionally biased region" description="Basic and acidic residues" evidence="1">
    <location>
        <begin position="57"/>
        <end position="70"/>
    </location>
</feature>
<dbReference type="EMBL" id="ML994644">
    <property type="protein sequence ID" value="KAF2183055.1"/>
    <property type="molecule type" value="Genomic_DNA"/>
</dbReference>
<evidence type="ECO:0000313" key="5">
    <source>
        <dbReference type="Proteomes" id="UP000800200"/>
    </source>
</evidence>
<dbReference type="Pfam" id="PF00350">
    <property type="entry name" value="Dynamin_N"/>
    <property type="match status" value="1"/>
</dbReference>
<evidence type="ECO:0000259" key="3">
    <source>
        <dbReference type="Pfam" id="PF24564"/>
    </source>
</evidence>
<dbReference type="Proteomes" id="UP000800200">
    <property type="component" value="Unassembled WGS sequence"/>
</dbReference>
<keyword evidence="5" id="KW-1185">Reference proteome</keyword>